<protein>
    <recommendedName>
        <fullName evidence="2">SCD domain-containing protein</fullName>
    </recommendedName>
</protein>
<proteinExistence type="predicted"/>
<accession>A0ABR3ISA0</accession>
<feature type="compositionally biased region" description="Acidic residues" evidence="1">
    <location>
        <begin position="39"/>
        <end position="56"/>
    </location>
</feature>
<name>A0ABR3ISA0_9AGAR</name>
<feature type="compositionally biased region" description="Basic residues" evidence="1">
    <location>
        <begin position="10"/>
        <end position="20"/>
    </location>
</feature>
<dbReference type="Gene3D" id="1.25.10.10">
    <property type="entry name" value="Leucine-rich Repeat Variant"/>
    <property type="match status" value="1"/>
</dbReference>
<dbReference type="InterPro" id="IPR013721">
    <property type="entry name" value="STAG"/>
</dbReference>
<dbReference type="InterPro" id="IPR039662">
    <property type="entry name" value="Cohesin_Scc3/SA"/>
</dbReference>
<feature type="domain" description="SCD" evidence="2">
    <location>
        <begin position="357"/>
        <end position="442"/>
    </location>
</feature>
<feature type="region of interest" description="Disordered" evidence="1">
    <location>
        <begin position="980"/>
        <end position="1023"/>
    </location>
</feature>
<evidence type="ECO:0000313" key="3">
    <source>
        <dbReference type="EMBL" id="KAL0946186.1"/>
    </source>
</evidence>
<evidence type="ECO:0000256" key="1">
    <source>
        <dbReference type="SAM" id="MobiDB-lite"/>
    </source>
</evidence>
<feature type="region of interest" description="Disordered" evidence="1">
    <location>
        <begin position="609"/>
        <end position="634"/>
    </location>
</feature>
<dbReference type="Proteomes" id="UP001556367">
    <property type="component" value="Unassembled WGS sequence"/>
</dbReference>
<dbReference type="Pfam" id="PF24571">
    <property type="entry name" value="HEAT_SCC3-SA"/>
    <property type="match status" value="1"/>
</dbReference>
<feature type="compositionally biased region" description="Basic residues" evidence="1">
    <location>
        <begin position="72"/>
        <end position="88"/>
    </location>
</feature>
<evidence type="ECO:0000313" key="4">
    <source>
        <dbReference type="Proteomes" id="UP001556367"/>
    </source>
</evidence>
<feature type="region of interest" description="Disordered" evidence="1">
    <location>
        <begin position="1"/>
        <end position="128"/>
    </location>
</feature>
<dbReference type="InterPro" id="IPR016024">
    <property type="entry name" value="ARM-type_fold"/>
</dbReference>
<feature type="compositionally biased region" description="Basic and acidic residues" evidence="1">
    <location>
        <begin position="58"/>
        <end position="71"/>
    </location>
</feature>
<sequence>MSEDSPAPRRSQRDRKKAKHFVSLDSHTSKGKRKRNDSDSDAPDFPERDLDDENTSQDEGHSEDSDAEPKPKKSPSKTARKGKAKAAPKPKDQPATKKPRTTKSATGKAPKASGRRGRKPKVANGAFDATQVTKDTKISDDNPLFNAILNPAAALQSTVEDFLESLKESPDAAQAELINLILRACGCNDSVNGDEVVDYDGVVDALDNFTELLKQDNSPIYPLTSKLPAFKRFRKSLSEFIERLVSSSAAFGQLYTTDLMLTLQTWVIAMSSSQIRSFRHTATVVALEVETALCDVAAKVEKEAEVIGRQREGEKKRKASNKGAGAKDKQLEGKAAEVRGRRTKLAEFLKEFVDGVFVHRYRDLDPNIRAECVRAIGLWFKKYPAHFLDGSYLRYVGWVLSDSTTQVRLEAVRALSGVYEQVDFIGSLNHFTERFKPRLIEMATSDTEISVRVAVIHVLEAIDEHSLLEDEEREKVCLLIYDQEVKVRKAVSAFVKGVWTEASEERLVGRHKPSQSDKNRAGIKALAILLVKWANEIDALAGLAGDMDDDESDKGKGPSRPSRRQVPALVASSQLGRTALAVEALWDELEPVSDWEGLLDVLLLDHSAAGDDEGGQPSRGRRANGTSTSDGSDSVVDEAWRLDEVEESILLEVLVAALKRAKVAHPGSKKGGEEDTITNDITRALIKGLPRLFIKYQTDPNRIADVLLIPPLMNLDLYLEMRMITAYTGLWDDATKQFLSHSSMPVLTNAVAAIRHFLAATSLANTNSTKILELEDELSSLLRDAVAERDEIEVATFTEDEILSLGALCTRLAVLAGMRDLTSWTEEDEGGKQSSAWDIISAISERGVLGYREEETMVDQALRFLTFHIMWKAKELTSSAEPSQDEITFKGTLCTQRESLLEKLTEYAIGTQSNTVEGVKRSAFQNLLDLHVLFCAEQSVDADGSQLATASVALTMDDETQYRCAGFIQAEIERYTDLYGEKPTQGHAGSDSEDTGEDEGSHKEEGKKAKTKASEAESKDHLTSRTQLEHEYAFIDVMSTFLRAIRAGALHVRHGATLLAHYGRLGPAFDVCCKVIVEILREEGMYNDNGDLVVAIIVQALQEAFTLVLDGMVQDETHSVALSKVLATCFIIRGSQLSIVRRLDGQYVVQIHSTLLSWIGKRIAMYESNKNKNALKTALSFFRVLLTLLSSIQSRDALAIKAHLDQILAQSKVEVSPTAKMWEPLRSYEKRLSTAMTKDKAPGTRGRKSKKQADKSNEFVTSDEELTEAERMVEDDEHPASEPEPDVPQAPATSASASLPQPQQRHAIVRGQTLSAPSSPEPSHAEANGADVTPKASRKRPREDDMDVDQSSNADGEDGGAPQESRSAPPKPEDPEEPSTPTVEFRIKKRIRH</sequence>
<dbReference type="EMBL" id="JASNQZ010000015">
    <property type="protein sequence ID" value="KAL0946186.1"/>
    <property type="molecule type" value="Genomic_DNA"/>
</dbReference>
<feature type="compositionally biased region" description="Acidic residues" evidence="1">
    <location>
        <begin position="1261"/>
        <end position="1277"/>
    </location>
</feature>
<gene>
    <name evidence="3" type="ORF">HGRIS_012447</name>
</gene>
<feature type="compositionally biased region" description="Low complexity" evidence="1">
    <location>
        <begin position="1315"/>
        <end position="1327"/>
    </location>
</feature>
<feature type="compositionally biased region" description="Polar residues" evidence="1">
    <location>
        <begin position="1291"/>
        <end position="1304"/>
    </location>
</feature>
<dbReference type="Pfam" id="PF21581">
    <property type="entry name" value="SCD"/>
    <property type="match status" value="1"/>
</dbReference>
<dbReference type="InterPro" id="IPR011989">
    <property type="entry name" value="ARM-like"/>
</dbReference>
<reference evidence="4" key="1">
    <citation type="submission" date="2024-06" db="EMBL/GenBank/DDBJ databases">
        <title>Multi-omics analyses provide insights into the biosynthesis of the anticancer antibiotic pleurotin in Hohenbuehelia grisea.</title>
        <authorList>
            <person name="Weaver J.A."/>
            <person name="Alberti F."/>
        </authorList>
    </citation>
    <scope>NUCLEOTIDE SEQUENCE [LARGE SCALE GENOMIC DNA]</scope>
    <source>
        <strain evidence="4">T-177</strain>
    </source>
</reference>
<evidence type="ECO:0000259" key="2">
    <source>
        <dbReference type="PROSITE" id="PS51425"/>
    </source>
</evidence>
<dbReference type="InterPro" id="IPR056396">
    <property type="entry name" value="HEAT_SCC3-SA"/>
</dbReference>
<dbReference type="SUPFAM" id="SSF48371">
    <property type="entry name" value="ARM repeat"/>
    <property type="match status" value="2"/>
</dbReference>
<feature type="compositionally biased region" description="Basic and acidic residues" evidence="1">
    <location>
        <begin position="325"/>
        <end position="335"/>
    </location>
</feature>
<feature type="compositionally biased region" description="Basic and acidic residues" evidence="1">
    <location>
        <begin position="999"/>
        <end position="1023"/>
    </location>
</feature>
<dbReference type="InterPro" id="IPR020839">
    <property type="entry name" value="SCD"/>
</dbReference>
<dbReference type="PANTHER" id="PTHR11199">
    <property type="entry name" value="STROMAL ANTIGEN"/>
    <property type="match status" value="1"/>
</dbReference>
<feature type="compositionally biased region" description="Basic and acidic residues" evidence="1">
    <location>
        <begin position="1233"/>
        <end position="1242"/>
    </location>
</feature>
<feature type="region of interest" description="Disordered" evidence="1">
    <location>
        <begin position="544"/>
        <end position="568"/>
    </location>
</feature>
<organism evidence="3 4">
    <name type="scientific">Hohenbuehelia grisea</name>
    <dbReference type="NCBI Taxonomy" id="104357"/>
    <lineage>
        <taxon>Eukaryota</taxon>
        <taxon>Fungi</taxon>
        <taxon>Dikarya</taxon>
        <taxon>Basidiomycota</taxon>
        <taxon>Agaricomycotina</taxon>
        <taxon>Agaricomycetes</taxon>
        <taxon>Agaricomycetidae</taxon>
        <taxon>Agaricales</taxon>
        <taxon>Pleurotineae</taxon>
        <taxon>Pleurotaceae</taxon>
        <taxon>Hohenbuehelia</taxon>
    </lineage>
</organism>
<dbReference type="PROSITE" id="PS51425">
    <property type="entry name" value="SCD"/>
    <property type="match status" value="1"/>
</dbReference>
<comment type="caution">
    <text evidence="3">The sequence shown here is derived from an EMBL/GenBank/DDBJ whole genome shotgun (WGS) entry which is preliminary data.</text>
</comment>
<feature type="compositionally biased region" description="Low complexity" evidence="1">
    <location>
        <begin position="625"/>
        <end position="634"/>
    </location>
</feature>
<dbReference type="Pfam" id="PF08514">
    <property type="entry name" value="STAG"/>
    <property type="match status" value="1"/>
</dbReference>
<dbReference type="PANTHER" id="PTHR11199:SF0">
    <property type="entry name" value="LD34181P-RELATED"/>
    <property type="match status" value="1"/>
</dbReference>
<feature type="region of interest" description="Disordered" evidence="1">
    <location>
        <begin position="1233"/>
        <end position="1393"/>
    </location>
</feature>
<keyword evidence="4" id="KW-1185">Reference proteome</keyword>
<feature type="region of interest" description="Disordered" evidence="1">
    <location>
        <begin position="310"/>
        <end position="335"/>
    </location>
</feature>